<feature type="compositionally biased region" description="Gly residues" evidence="3">
    <location>
        <begin position="773"/>
        <end position="791"/>
    </location>
</feature>
<evidence type="ECO:0000313" key="6">
    <source>
        <dbReference type="Proteomes" id="UP000664859"/>
    </source>
</evidence>
<dbReference type="InterPro" id="IPR003690">
    <property type="entry name" value="MTERF"/>
</dbReference>
<dbReference type="InterPro" id="IPR029063">
    <property type="entry name" value="SAM-dependent_MTases_sf"/>
</dbReference>
<dbReference type="InterPro" id="IPR038538">
    <property type="entry name" value="MTERF_sf"/>
</dbReference>
<keyword evidence="4" id="KW-0472">Membrane</keyword>
<organism evidence="5 6">
    <name type="scientific">Tribonema minus</name>
    <dbReference type="NCBI Taxonomy" id="303371"/>
    <lineage>
        <taxon>Eukaryota</taxon>
        <taxon>Sar</taxon>
        <taxon>Stramenopiles</taxon>
        <taxon>Ochrophyta</taxon>
        <taxon>PX clade</taxon>
        <taxon>Xanthophyceae</taxon>
        <taxon>Tribonematales</taxon>
        <taxon>Tribonemataceae</taxon>
        <taxon>Tribonema</taxon>
    </lineage>
</organism>
<keyword evidence="2" id="KW-0809">Transit peptide</keyword>
<dbReference type="Pfam" id="PF02536">
    <property type="entry name" value="mTERF"/>
    <property type="match status" value="1"/>
</dbReference>
<proteinExistence type="inferred from homology"/>
<feature type="region of interest" description="Disordered" evidence="3">
    <location>
        <begin position="756"/>
        <end position="804"/>
    </location>
</feature>
<evidence type="ECO:0000256" key="1">
    <source>
        <dbReference type="ARBA" id="ARBA00007692"/>
    </source>
</evidence>
<evidence type="ECO:0000256" key="3">
    <source>
        <dbReference type="SAM" id="MobiDB-lite"/>
    </source>
</evidence>
<accession>A0A835YTA8</accession>
<name>A0A835YTA8_9STRA</name>
<dbReference type="EMBL" id="JAFCMP010000368">
    <property type="protein sequence ID" value="KAG5180674.1"/>
    <property type="molecule type" value="Genomic_DNA"/>
</dbReference>
<gene>
    <name evidence="5" type="ORF">JKP88DRAFT_349443</name>
</gene>
<dbReference type="Gene3D" id="3.40.50.150">
    <property type="entry name" value="Vaccinia Virus protein VP39"/>
    <property type="match status" value="1"/>
</dbReference>
<dbReference type="CDD" id="cd02440">
    <property type="entry name" value="AdoMet_MTases"/>
    <property type="match status" value="1"/>
</dbReference>
<keyword evidence="6" id="KW-1185">Reference proteome</keyword>
<dbReference type="GO" id="GO:0003676">
    <property type="term" value="F:nucleic acid binding"/>
    <property type="evidence" value="ECO:0007669"/>
    <property type="project" value="InterPro"/>
</dbReference>
<dbReference type="AlphaFoldDB" id="A0A835YTA8"/>
<dbReference type="Proteomes" id="UP000664859">
    <property type="component" value="Unassembled WGS sequence"/>
</dbReference>
<feature type="transmembrane region" description="Helical" evidence="4">
    <location>
        <begin position="612"/>
        <end position="634"/>
    </location>
</feature>
<keyword evidence="4" id="KW-0812">Transmembrane</keyword>
<dbReference type="SUPFAM" id="SSF53335">
    <property type="entry name" value="S-adenosyl-L-methionine-dependent methyltransferases"/>
    <property type="match status" value="1"/>
</dbReference>
<feature type="transmembrane region" description="Helical" evidence="4">
    <location>
        <begin position="640"/>
        <end position="666"/>
    </location>
</feature>
<sequence>MMLNSAGDASQVCEALEKDLRSVGKGGLSSRTEDRLWGLFTCFREDLDVSTEVIRRMVLEYPPLLMLSESAPADTVHMLASDSPRRKVAYLAAEVGLSPLSIAAMTAAQPAIFGQSLDGHLRPAISFFTTHLGLELSAVRAMVVRQPRLLSMSIDSNLQPKVEYLMNEVGMTLPQVAKALASHPSVLCLSLDDNIAPTVGWLRAPTQHEVEDGASPPDEGYVRMYPEGGLGLSREDTALLLSRQADVLCKSVTLNLKLKAQYFRQLADVLCKSVTLNLKLKAEYFRQLGLTDEQLRQAVTRHPALLCLSVEHNIAPKIAFLQSKMALSSSGIAQLIAFLQSEMALSSSGIAQLVAMHGNILTLSLTTNLRPKLGLFHDELGAQPDELAKFPHIRPIAVYTDIMFERRQWAGTPKAARDTARDLARNLRQVFRKCLDLYSGTGGFALNCALGGASEVVAVEKAAWPAAAALSNARMNKLTPRVKVVRADVEVWVREAYSRGSRFGMVILDPPSFSKVPRSRRRAVRRLDDAQLAAVAAAALAPTVPGGLIVAVGCAHAFAHATDLLAALDSAAATIIDPCLQLSIRYMAVAAAAMALVVPGGLVVVVGCTHAFAYTAVAAAALALTVPGGLIVAVGCAHAYTAVAAAALALTVPGGLIVAVGCAHAFAHATDMLAALDSAAATIVDPCLQLSIPAHCRRYTAVAAAALALTVPGGLIVAVGCTHAFAHVTDLLAALDSAAASQRKSVTVLQTSASCTISTPPEPSHAASNRLSCGGGGGDGGGGGSSGGAAGSGAMASAATAGGGSGVEGGAGDGVFDHGVDGVREVPREPHWVLLLCSDLPKVRRKGRQKAS</sequence>
<dbReference type="PANTHER" id="PTHR13068:SF112">
    <property type="entry name" value="TRANSCRIPTION TERMINATION FACTOR 3, MITOCHONDRIAL"/>
    <property type="match status" value="1"/>
</dbReference>
<keyword evidence="4" id="KW-1133">Transmembrane helix</keyword>
<evidence type="ECO:0000313" key="5">
    <source>
        <dbReference type="EMBL" id="KAG5180674.1"/>
    </source>
</evidence>
<dbReference type="Gene3D" id="1.25.70.10">
    <property type="entry name" value="Transcription termination factor 3, mitochondrial"/>
    <property type="match status" value="2"/>
</dbReference>
<comment type="caution">
    <text evidence="5">The sequence shown here is derived from an EMBL/GenBank/DDBJ whole genome shotgun (WGS) entry which is preliminary data.</text>
</comment>
<feature type="transmembrane region" description="Helical" evidence="4">
    <location>
        <begin position="586"/>
        <end position="605"/>
    </location>
</feature>
<dbReference type="Pfam" id="PF03602">
    <property type="entry name" value="Cons_hypoth95"/>
    <property type="match status" value="1"/>
</dbReference>
<dbReference type="SMART" id="SM00733">
    <property type="entry name" value="Mterf"/>
    <property type="match status" value="7"/>
</dbReference>
<protein>
    <submittedName>
        <fullName evidence="5">Uncharacterized protein</fullName>
    </submittedName>
</protein>
<comment type="similarity">
    <text evidence="1">Belongs to the mTERF family.</text>
</comment>
<dbReference type="OrthoDB" id="637682at2759"/>
<dbReference type="PANTHER" id="PTHR13068">
    <property type="entry name" value="CGI-12 PROTEIN-RELATED"/>
    <property type="match status" value="1"/>
</dbReference>
<evidence type="ECO:0000256" key="2">
    <source>
        <dbReference type="ARBA" id="ARBA00022946"/>
    </source>
</evidence>
<evidence type="ECO:0000256" key="4">
    <source>
        <dbReference type="SAM" id="Phobius"/>
    </source>
</evidence>
<reference evidence="5" key="1">
    <citation type="submission" date="2021-02" db="EMBL/GenBank/DDBJ databases">
        <title>First Annotated Genome of the Yellow-green Alga Tribonema minus.</title>
        <authorList>
            <person name="Mahan K.M."/>
        </authorList>
    </citation>
    <scope>NUCLEOTIDE SEQUENCE</scope>
    <source>
        <strain evidence="5">UTEX B ZZ1240</strain>
    </source>
</reference>